<evidence type="ECO:0000256" key="1">
    <source>
        <dbReference type="SAM" id="MobiDB-lite"/>
    </source>
</evidence>
<dbReference type="EMBL" id="ML179252">
    <property type="protein sequence ID" value="THU93294.1"/>
    <property type="molecule type" value="Genomic_DNA"/>
</dbReference>
<protein>
    <submittedName>
        <fullName evidence="2">Uncharacterized protein</fullName>
    </submittedName>
</protein>
<proteinExistence type="predicted"/>
<feature type="region of interest" description="Disordered" evidence="1">
    <location>
        <begin position="70"/>
        <end position="89"/>
    </location>
</feature>
<feature type="compositionally biased region" description="Basic and acidic residues" evidence="1">
    <location>
        <begin position="1"/>
        <end position="19"/>
    </location>
</feature>
<organism evidence="2 3">
    <name type="scientific">Dendrothele bispora (strain CBS 962.96)</name>
    <dbReference type="NCBI Taxonomy" id="1314807"/>
    <lineage>
        <taxon>Eukaryota</taxon>
        <taxon>Fungi</taxon>
        <taxon>Dikarya</taxon>
        <taxon>Basidiomycota</taxon>
        <taxon>Agaricomycotina</taxon>
        <taxon>Agaricomycetes</taxon>
        <taxon>Agaricomycetidae</taxon>
        <taxon>Agaricales</taxon>
        <taxon>Agaricales incertae sedis</taxon>
        <taxon>Dendrothele</taxon>
    </lineage>
</organism>
<accession>A0A4S8LUR3</accession>
<dbReference type="AlphaFoldDB" id="A0A4S8LUR3"/>
<reference evidence="2 3" key="1">
    <citation type="journal article" date="2019" name="Nat. Ecol. Evol.">
        <title>Megaphylogeny resolves global patterns of mushroom evolution.</title>
        <authorList>
            <person name="Varga T."/>
            <person name="Krizsan K."/>
            <person name="Foldi C."/>
            <person name="Dima B."/>
            <person name="Sanchez-Garcia M."/>
            <person name="Sanchez-Ramirez S."/>
            <person name="Szollosi G.J."/>
            <person name="Szarkandi J.G."/>
            <person name="Papp V."/>
            <person name="Albert L."/>
            <person name="Andreopoulos W."/>
            <person name="Angelini C."/>
            <person name="Antonin V."/>
            <person name="Barry K.W."/>
            <person name="Bougher N.L."/>
            <person name="Buchanan P."/>
            <person name="Buyck B."/>
            <person name="Bense V."/>
            <person name="Catcheside P."/>
            <person name="Chovatia M."/>
            <person name="Cooper J."/>
            <person name="Damon W."/>
            <person name="Desjardin D."/>
            <person name="Finy P."/>
            <person name="Geml J."/>
            <person name="Haridas S."/>
            <person name="Hughes K."/>
            <person name="Justo A."/>
            <person name="Karasinski D."/>
            <person name="Kautmanova I."/>
            <person name="Kiss B."/>
            <person name="Kocsube S."/>
            <person name="Kotiranta H."/>
            <person name="LaButti K.M."/>
            <person name="Lechner B.E."/>
            <person name="Liimatainen K."/>
            <person name="Lipzen A."/>
            <person name="Lukacs Z."/>
            <person name="Mihaltcheva S."/>
            <person name="Morgado L.N."/>
            <person name="Niskanen T."/>
            <person name="Noordeloos M.E."/>
            <person name="Ohm R.A."/>
            <person name="Ortiz-Santana B."/>
            <person name="Ovrebo C."/>
            <person name="Racz N."/>
            <person name="Riley R."/>
            <person name="Savchenko A."/>
            <person name="Shiryaev A."/>
            <person name="Soop K."/>
            <person name="Spirin V."/>
            <person name="Szebenyi C."/>
            <person name="Tomsovsky M."/>
            <person name="Tulloss R.E."/>
            <person name="Uehling J."/>
            <person name="Grigoriev I.V."/>
            <person name="Vagvolgyi C."/>
            <person name="Papp T."/>
            <person name="Martin F.M."/>
            <person name="Miettinen O."/>
            <person name="Hibbett D.S."/>
            <person name="Nagy L.G."/>
        </authorList>
    </citation>
    <scope>NUCLEOTIDE SEQUENCE [LARGE SCALE GENOMIC DNA]</scope>
    <source>
        <strain evidence="2 3">CBS 962.96</strain>
    </source>
</reference>
<sequence>MVTMKETREKKKENEKGNKSEINLTELQTPAGVKYSLLSIGDASVASRHTQKNLQKKCKLAVLGETLNTRREGGSRPIRGDKENESEIHGKAYAKTKREKEKKKDEIYNILKIQPGVNRLDLAKIGLRDTNTFLTFISQMLMSHIIVQMGYTSIGNAGFYNGN</sequence>
<keyword evidence="3" id="KW-1185">Reference proteome</keyword>
<dbReference type="Proteomes" id="UP000297245">
    <property type="component" value="Unassembled WGS sequence"/>
</dbReference>
<gene>
    <name evidence="2" type="ORF">K435DRAFT_799791</name>
</gene>
<feature type="region of interest" description="Disordered" evidence="1">
    <location>
        <begin position="1"/>
        <end position="23"/>
    </location>
</feature>
<evidence type="ECO:0000313" key="3">
    <source>
        <dbReference type="Proteomes" id="UP000297245"/>
    </source>
</evidence>
<evidence type="ECO:0000313" key="2">
    <source>
        <dbReference type="EMBL" id="THU93294.1"/>
    </source>
</evidence>
<name>A0A4S8LUR3_DENBC</name>